<proteinExistence type="predicted"/>
<dbReference type="EMBL" id="CP002529">
    <property type="protein sequence ID" value="ADY01758.1"/>
    <property type="molecule type" value="Genomic_DNA"/>
</dbReference>
<organism evidence="9 10">
    <name type="scientific">Vulcanisaeta moutnovskia (strain 768-28)</name>
    <dbReference type="NCBI Taxonomy" id="985053"/>
    <lineage>
        <taxon>Archaea</taxon>
        <taxon>Thermoproteota</taxon>
        <taxon>Thermoprotei</taxon>
        <taxon>Thermoproteales</taxon>
        <taxon>Thermoproteaceae</taxon>
        <taxon>Vulcanisaeta</taxon>
    </lineage>
</organism>
<evidence type="ECO:0000256" key="1">
    <source>
        <dbReference type="ARBA" id="ARBA00004651"/>
    </source>
</evidence>
<keyword evidence="6 7" id="KW-0472">Membrane</keyword>
<keyword evidence="2" id="KW-0813">Transport</keyword>
<dbReference type="Gene3D" id="1.20.1250.20">
    <property type="entry name" value="MFS general substrate transporter like domains"/>
    <property type="match status" value="1"/>
</dbReference>
<gene>
    <name evidence="9" type="ordered locus">VMUT_1554</name>
</gene>
<comment type="subcellular location">
    <subcellularLocation>
        <location evidence="1">Cell membrane</location>
        <topology evidence="1">Multi-pass membrane protein</topology>
    </subcellularLocation>
</comment>
<feature type="transmembrane region" description="Helical" evidence="7">
    <location>
        <begin position="57"/>
        <end position="74"/>
    </location>
</feature>
<dbReference type="GO" id="GO:0005886">
    <property type="term" value="C:plasma membrane"/>
    <property type="evidence" value="ECO:0007669"/>
    <property type="project" value="UniProtKB-SubCell"/>
</dbReference>
<dbReference type="PANTHER" id="PTHR43045:SF2">
    <property type="entry name" value="INNER MEMBRANE METABOLITE TRANSPORT PROTEIN YHJE"/>
    <property type="match status" value="1"/>
</dbReference>
<dbReference type="KEGG" id="vmo:VMUT_1554"/>
<dbReference type="SUPFAM" id="SSF103473">
    <property type="entry name" value="MFS general substrate transporter"/>
    <property type="match status" value="1"/>
</dbReference>
<keyword evidence="4 7" id="KW-0812">Transmembrane</keyword>
<evidence type="ECO:0000256" key="3">
    <source>
        <dbReference type="ARBA" id="ARBA00022475"/>
    </source>
</evidence>
<sequence length="110" mass="12240">MRNLVVALFSAVGTVSTWFNFLAHNVIASIFVAFIARPIGAYVFGLIGDKYSSKSSLALTLIIMGISTMLISTIEKTWYATYELLMLRIAQGLALGGEWALWLFNGDWHY</sequence>
<dbReference type="Pfam" id="PF00083">
    <property type="entry name" value="Sugar_tr"/>
    <property type="match status" value="1"/>
</dbReference>
<keyword evidence="3" id="KW-1003">Cell membrane</keyword>
<accession>F0QTX2</accession>
<dbReference type="InterPro" id="IPR036259">
    <property type="entry name" value="MFS_trans_sf"/>
</dbReference>
<evidence type="ECO:0000256" key="5">
    <source>
        <dbReference type="ARBA" id="ARBA00022989"/>
    </source>
</evidence>
<dbReference type="eggNOG" id="arCOG02693">
    <property type="taxonomic scope" value="Archaea"/>
</dbReference>
<dbReference type="STRING" id="985053.VMUT_1554"/>
<keyword evidence="5 7" id="KW-1133">Transmembrane helix</keyword>
<evidence type="ECO:0000313" key="10">
    <source>
        <dbReference type="Proteomes" id="UP000007485"/>
    </source>
</evidence>
<dbReference type="PROSITE" id="PS50850">
    <property type="entry name" value="MFS"/>
    <property type="match status" value="1"/>
</dbReference>
<name>F0QTX2_VULM7</name>
<evidence type="ECO:0000256" key="7">
    <source>
        <dbReference type="SAM" id="Phobius"/>
    </source>
</evidence>
<evidence type="ECO:0000259" key="8">
    <source>
        <dbReference type="PROSITE" id="PS50850"/>
    </source>
</evidence>
<evidence type="ECO:0000313" key="9">
    <source>
        <dbReference type="EMBL" id="ADY01758.1"/>
    </source>
</evidence>
<dbReference type="RefSeq" id="WP_013604920.1">
    <property type="nucleotide sequence ID" value="NC_015151.1"/>
</dbReference>
<dbReference type="InterPro" id="IPR005828">
    <property type="entry name" value="MFS_sugar_transport-like"/>
</dbReference>
<protein>
    <recommendedName>
        <fullName evidence="8">Major facilitator superfamily (MFS) profile domain-containing protein</fullName>
    </recommendedName>
</protein>
<evidence type="ECO:0000256" key="6">
    <source>
        <dbReference type="ARBA" id="ARBA00023136"/>
    </source>
</evidence>
<feature type="transmembrane region" description="Helical" evidence="7">
    <location>
        <begin position="86"/>
        <end position="104"/>
    </location>
</feature>
<reference evidence="9 10" key="1">
    <citation type="journal article" date="2011" name="J. Bacteriol.">
        <title>Complete genome sequence of 'Vulcanisaeta moutnovskia' strain 768-28, a novel member of the hyperthermophilic crenarchaeal genus vulcanisaeta.</title>
        <authorList>
            <person name="Gumerov V.M."/>
            <person name="Mardanov A.V."/>
            <person name="Beletsky A.V."/>
            <person name="Prokofeva M.I."/>
            <person name="Bonch-Osmolovskaya E.A."/>
            <person name="Ravin N.V."/>
            <person name="Skryabin K.G."/>
        </authorList>
    </citation>
    <scope>NUCLEOTIDE SEQUENCE [LARGE SCALE GENOMIC DNA]</scope>
    <source>
        <strain evidence="9 10">768-28</strain>
    </source>
</reference>
<evidence type="ECO:0000256" key="4">
    <source>
        <dbReference type="ARBA" id="ARBA00022692"/>
    </source>
</evidence>
<dbReference type="GO" id="GO:0022857">
    <property type="term" value="F:transmembrane transporter activity"/>
    <property type="evidence" value="ECO:0007669"/>
    <property type="project" value="InterPro"/>
</dbReference>
<dbReference type="InterPro" id="IPR020846">
    <property type="entry name" value="MFS_dom"/>
</dbReference>
<evidence type="ECO:0000256" key="2">
    <source>
        <dbReference type="ARBA" id="ARBA00022448"/>
    </source>
</evidence>
<dbReference type="AlphaFoldDB" id="F0QTX2"/>
<dbReference type="GeneID" id="10289206"/>
<feature type="transmembrane region" description="Helical" evidence="7">
    <location>
        <begin position="27"/>
        <end position="45"/>
    </location>
</feature>
<keyword evidence="10" id="KW-1185">Reference proteome</keyword>
<feature type="domain" description="Major facilitator superfamily (MFS) profile" evidence="8">
    <location>
        <begin position="1"/>
        <end position="110"/>
    </location>
</feature>
<dbReference type="HOGENOM" id="CLU_2165400_0_0_2"/>
<dbReference type="Proteomes" id="UP000007485">
    <property type="component" value="Chromosome"/>
</dbReference>
<dbReference type="PANTHER" id="PTHR43045">
    <property type="entry name" value="SHIKIMATE TRANSPORTER"/>
    <property type="match status" value="1"/>
</dbReference>